<accession>A0A397I279</accession>
<proteinExistence type="predicted"/>
<dbReference type="Proteomes" id="UP000266861">
    <property type="component" value="Unassembled WGS sequence"/>
</dbReference>
<keyword evidence="3" id="KW-1185">Reference proteome</keyword>
<keyword evidence="1" id="KW-0175">Coiled coil</keyword>
<dbReference type="OrthoDB" id="2314945at2759"/>
<dbReference type="EMBL" id="PQFF01000256">
    <property type="protein sequence ID" value="RHZ69721.1"/>
    <property type="molecule type" value="Genomic_DNA"/>
</dbReference>
<sequence>MDGSHDLMLSMSLHSRQGEDFLNLQETVKKQDENLLKVKEQLAELQETAKKRDENLNKQLAELQDSVYGGRINHLKEAFRRGIVKEGSTIKYNTAIAKVSVKNKCAVLLYENEFYESFHSFLIAVKGSRQYRKLIIDGVSYNIFLERLKNVKNSSMSSDNTLPSTIPEATLPGNSTSNIDDTLLTEITQHFVNRGFQPSLVSSFLEGNSLLEFMTNEELILDFLDEREQMDPTIFVGVEGNEGVKTGEDKKLLVKWGLTEEASNRLRDGVHDSAWSQRFLKHWLLDWIYNQWDATIQMSLETVFYDSKFLYDQWHSYDGEGGPQMFASSFEEIINMGENTLIRYNTKVSNPMDTNYKAFFHATNYISIQSIIDDGIRLRCCRNDLDFGSSQSFYLNPSLDNAIEFIKKRRIVGFYGIVVYWVDMEKVKSMMYQDLIPNESLWKEVVVASRCGQNSTVDDDDFVYGYQLLNLREIYTAYRNVKKTKDSWKIFIPRARWFEPIRNLQLAVKTKKASEVMNNYQVGIIYFHLK</sequence>
<organism evidence="2 3">
    <name type="scientific">Diversispora epigaea</name>
    <dbReference type="NCBI Taxonomy" id="1348612"/>
    <lineage>
        <taxon>Eukaryota</taxon>
        <taxon>Fungi</taxon>
        <taxon>Fungi incertae sedis</taxon>
        <taxon>Mucoromycota</taxon>
        <taxon>Glomeromycotina</taxon>
        <taxon>Glomeromycetes</taxon>
        <taxon>Diversisporales</taxon>
        <taxon>Diversisporaceae</taxon>
        <taxon>Diversispora</taxon>
    </lineage>
</organism>
<dbReference type="AlphaFoldDB" id="A0A397I279"/>
<evidence type="ECO:0000313" key="2">
    <source>
        <dbReference type="EMBL" id="RHZ69721.1"/>
    </source>
</evidence>
<comment type="caution">
    <text evidence="2">The sequence shown here is derived from an EMBL/GenBank/DDBJ whole genome shotgun (WGS) entry which is preliminary data.</text>
</comment>
<evidence type="ECO:0000313" key="3">
    <source>
        <dbReference type="Proteomes" id="UP000266861"/>
    </source>
</evidence>
<protein>
    <submittedName>
        <fullName evidence="2">Uncharacterized protein</fullName>
    </submittedName>
</protein>
<name>A0A397I279_9GLOM</name>
<reference evidence="2 3" key="1">
    <citation type="submission" date="2018-08" db="EMBL/GenBank/DDBJ databases">
        <title>Genome and evolution of the arbuscular mycorrhizal fungus Diversispora epigaea (formerly Glomus versiforme) and its bacterial endosymbionts.</title>
        <authorList>
            <person name="Sun X."/>
            <person name="Fei Z."/>
            <person name="Harrison M."/>
        </authorList>
    </citation>
    <scope>NUCLEOTIDE SEQUENCE [LARGE SCALE GENOMIC DNA]</scope>
    <source>
        <strain evidence="2 3">IT104</strain>
    </source>
</reference>
<evidence type="ECO:0000256" key="1">
    <source>
        <dbReference type="SAM" id="Coils"/>
    </source>
</evidence>
<feature type="coiled-coil region" evidence="1">
    <location>
        <begin position="28"/>
        <end position="66"/>
    </location>
</feature>
<gene>
    <name evidence="2" type="ORF">Glove_279g57</name>
</gene>